<dbReference type="InterPro" id="IPR025377">
    <property type="entry name" value="DUF4367"/>
</dbReference>
<sequence>MILLLVLAIMTGCSTIQDRNPEQAKNSSGKEISNKGISVKKLFLREAPLIKSKTPVQAVLHQMEWVLSDHSKVVPLNKDILWSVTFGDQGVVAVKVPKTKPVLYNILNLENEKGKWVINGINECPVDNNLLEINSFGDPLLIDSKDKQMLWAYGDKKRVVVIGKSPEKPFIQPPGIKSITVKGYKFFVGKISTNESLLYYFDSENMIWISGNISESEIIRLAKELQSPDSPIEFD</sequence>
<keyword evidence="3" id="KW-1185">Reference proteome</keyword>
<proteinExistence type="predicted"/>
<dbReference type="EMBL" id="FPAA01000003">
    <property type="protein sequence ID" value="SFS52701.1"/>
    <property type="molecule type" value="Genomic_DNA"/>
</dbReference>
<dbReference type="Pfam" id="PF14285">
    <property type="entry name" value="DUF4367"/>
    <property type="match status" value="1"/>
</dbReference>
<gene>
    <name evidence="2" type="ORF">SAMN05444972_103197</name>
</gene>
<accession>A0A1I6QJS6</accession>
<evidence type="ECO:0000259" key="1">
    <source>
        <dbReference type="Pfam" id="PF14285"/>
    </source>
</evidence>
<name>A0A1I6QJS6_9BACL</name>
<dbReference type="AlphaFoldDB" id="A0A1I6QJS6"/>
<feature type="domain" description="DUF4367" evidence="1">
    <location>
        <begin position="176"/>
        <end position="224"/>
    </location>
</feature>
<evidence type="ECO:0000313" key="3">
    <source>
        <dbReference type="Proteomes" id="UP000198660"/>
    </source>
</evidence>
<organism evidence="2 3">
    <name type="scientific">Marininema halotolerans</name>
    <dbReference type="NCBI Taxonomy" id="1155944"/>
    <lineage>
        <taxon>Bacteria</taxon>
        <taxon>Bacillati</taxon>
        <taxon>Bacillota</taxon>
        <taxon>Bacilli</taxon>
        <taxon>Bacillales</taxon>
        <taxon>Thermoactinomycetaceae</taxon>
        <taxon>Marininema</taxon>
    </lineage>
</organism>
<protein>
    <recommendedName>
        <fullName evidence="1">DUF4367 domain-containing protein</fullName>
    </recommendedName>
</protein>
<evidence type="ECO:0000313" key="2">
    <source>
        <dbReference type="EMBL" id="SFS52701.1"/>
    </source>
</evidence>
<reference evidence="3" key="1">
    <citation type="submission" date="2016-10" db="EMBL/GenBank/DDBJ databases">
        <authorList>
            <person name="Varghese N."/>
            <person name="Submissions S."/>
        </authorList>
    </citation>
    <scope>NUCLEOTIDE SEQUENCE [LARGE SCALE GENOMIC DNA]</scope>
    <source>
        <strain evidence="3">DSM 45789</strain>
    </source>
</reference>
<dbReference type="Proteomes" id="UP000198660">
    <property type="component" value="Unassembled WGS sequence"/>
</dbReference>